<dbReference type="InterPro" id="IPR000073">
    <property type="entry name" value="AB_hydrolase_1"/>
</dbReference>
<dbReference type="Proteomes" id="UP001501690">
    <property type="component" value="Unassembled WGS sequence"/>
</dbReference>
<evidence type="ECO:0000259" key="1">
    <source>
        <dbReference type="Pfam" id="PF00561"/>
    </source>
</evidence>
<keyword evidence="3" id="KW-1185">Reference proteome</keyword>
<dbReference type="SUPFAM" id="SSF53474">
    <property type="entry name" value="alpha/beta-Hydrolases"/>
    <property type="match status" value="1"/>
</dbReference>
<dbReference type="RefSeq" id="WP_344070597.1">
    <property type="nucleotide sequence ID" value="NZ_BAAAPL010000001.1"/>
</dbReference>
<dbReference type="InterPro" id="IPR050471">
    <property type="entry name" value="AB_hydrolase"/>
</dbReference>
<feature type="domain" description="AB hydrolase-1" evidence="1">
    <location>
        <begin position="25"/>
        <end position="142"/>
    </location>
</feature>
<sequence>MADIQIFEPGGRAIAYADDHHHKGPAVVLLPGLGLKIGYLGLLAEALAEEDFRVLRVGARSVDAEEPATLHDLAQDVLDVMDHVGLTRAWVGGHEFGGTIARTVSIDHPERVAGVLLLGVEGASPLDVVHVEGSDVPEGARNAALAAMQAAARAATPDIAWNSLAPVIPVLVLQGTEDVVYPVANAEALRETAPERISIVPVEGGMDLFPLTHVAPTAWPIEDYLDWD</sequence>
<dbReference type="Gene3D" id="3.40.50.1820">
    <property type="entry name" value="alpha/beta hydrolase"/>
    <property type="match status" value="1"/>
</dbReference>
<accession>A0ABP4U0U5</accession>
<comment type="caution">
    <text evidence="2">The sequence shown here is derived from an EMBL/GenBank/DDBJ whole genome shotgun (WGS) entry which is preliminary data.</text>
</comment>
<dbReference type="EMBL" id="BAAAPL010000001">
    <property type="protein sequence ID" value="GAA1696985.1"/>
    <property type="molecule type" value="Genomic_DNA"/>
</dbReference>
<gene>
    <name evidence="2" type="ORF">GCM10009808_13000</name>
</gene>
<dbReference type="InterPro" id="IPR029058">
    <property type="entry name" value="AB_hydrolase_fold"/>
</dbReference>
<dbReference type="Pfam" id="PF00561">
    <property type="entry name" value="Abhydrolase_1"/>
    <property type="match status" value="1"/>
</dbReference>
<proteinExistence type="predicted"/>
<protein>
    <recommendedName>
        <fullName evidence="1">AB hydrolase-1 domain-containing protein</fullName>
    </recommendedName>
</protein>
<name>A0ABP4U0U5_9MICO</name>
<dbReference type="PANTHER" id="PTHR43433">
    <property type="entry name" value="HYDROLASE, ALPHA/BETA FOLD FAMILY PROTEIN"/>
    <property type="match status" value="1"/>
</dbReference>
<reference evidence="3" key="1">
    <citation type="journal article" date="2019" name="Int. J. Syst. Evol. Microbiol.">
        <title>The Global Catalogue of Microorganisms (GCM) 10K type strain sequencing project: providing services to taxonomists for standard genome sequencing and annotation.</title>
        <authorList>
            <consortium name="The Broad Institute Genomics Platform"/>
            <consortium name="The Broad Institute Genome Sequencing Center for Infectious Disease"/>
            <person name="Wu L."/>
            <person name="Ma J."/>
        </authorList>
    </citation>
    <scope>NUCLEOTIDE SEQUENCE [LARGE SCALE GENOMIC DNA]</scope>
    <source>
        <strain evidence="3">JCM 15577</strain>
    </source>
</reference>
<evidence type="ECO:0000313" key="3">
    <source>
        <dbReference type="Proteomes" id="UP001501690"/>
    </source>
</evidence>
<organism evidence="2 3">
    <name type="scientific">Microbacterium sediminicola</name>
    <dbReference type="NCBI Taxonomy" id="415210"/>
    <lineage>
        <taxon>Bacteria</taxon>
        <taxon>Bacillati</taxon>
        <taxon>Actinomycetota</taxon>
        <taxon>Actinomycetes</taxon>
        <taxon>Micrococcales</taxon>
        <taxon>Microbacteriaceae</taxon>
        <taxon>Microbacterium</taxon>
    </lineage>
</organism>
<dbReference type="PANTHER" id="PTHR43433:SF5">
    <property type="entry name" value="AB HYDROLASE-1 DOMAIN-CONTAINING PROTEIN"/>
    <property type="match status" value="1"/>
</dbReference>
<evidence type="ECO:0000313" key="2">
    <source>
        <dbReference type="EMBL" id="GAA1696985.1"/>
    </source>
</evidence>